<dbReference type="STRING" id="363331.RM51_12425"/>
<comment type="caution">
    <text evidence="1">The sequence shown here is derived from an EMBL/GenBank/DDBJ whole genome shotgun (WGS) entry which is preliminary data.</text>
</comment>
<dbReference type="AlphaFoldDB" id="A0A0B4E6S6"/>
<proteinExistence type="predicted"/>
<keyword evidence="2" id="KW-1185">Reference proteome</keyword>
<dbReference type="Proteomes" id="UP000031167">
    <property type="component" value="Unassembled WGS sequence"/>
</dbReference>
<reference evidence="1 2" key="1">
    <citation type="submission" date="2014-12" db="EMBL/GenBank/DDBJ databases">
        <title>Genome sequencing of Chryseobacterium taiwanense TPW19.</title>
        <authorList>
            <person name="Tan P.W."/>
            <person name="Chan K.-G."/>
        </authorList>
    </citation>
    <scope>NUCLEOTIDE SEQUENCE [LARGE SCALE GENOMIC DNA]</scope>
    <source>
        <strain evidence="1 2">TPW19</strain>
    </source>
</reference>
<evidence type="ECO:0000313" key="1">
    <source>
        <dbReference type="EMBL" id="KIC62338.1"/>
    </source>
</evidence>
<dbReference type="RefSeq" id="WP_039369903.1">
    <property type="nucleotide sequence ID" value="NZ_JWTA01000010.1"/>
</dbReference>
<accession>A0A0B4E6S6</accession>
<organism evidence="1 2">
    <name type="scientific">Chryseobacterium taiwanense</name>
    <dbReference type="NCBI Taxonomy" id="363331"/>
    <lineage>
        <taxon>Bacteria</taxon>
        <taxon>Pseudomonadati</taxon>
        <taxon>Bacteroidota</taxon>
        <taxon>Flavobacteriia</taxon>
        <taxon>Flavobacteriales</taxon>
        <taxon>Weeksellaceae</taxon>
        <taxon>Chryseobacterium group</taxon>
        <taxon>Chryseobacterium</taxon>
    </lineage>
</organism>
<dbReference type="OrthoDB" id="663842at2"/>
<name>A0A0B4E6S6_9FLAO</name>
<evidence type="ECO:0000313" key="2">
    <source>
        <dbReference type="Proteomes" id="UP000031167"/>
    </source>
</evidence>
<sequence>MKLIVTLLTAFLVFFQTDLEALRNSYAKANLSNTNLEAFINIAEKQNGSDAVTKGYKAAAQIMEAKIAKQNRKAMVKSGATNLESIIKSNPNNIELRLIRLSVQENIPKIVGYRGSLKDDKAFILNNYSKQNTALKNYIKNFAAQSKTISAEERATLK</sequence>
<dbReference type="EMBL" id="JWTA01000010">
    <property type="protein sequence ID" value="KIC62338.1"/>
    <property type="molecule type" value="Genomic_DNA"/>
</dbReference>
<protein>
    <submittedName>
        <fullName evidence="1">Uncharacterized protein</fullName>
    </submittedName>
</protein>
<gene>
    <name evidence="1" type="ORF">RM51_12425</name>
</gene>